<reference evidence="1" key="1">
    <citation type="journal article" date="2021" name="Proc. Natl. Acad. Sci. U.S.A.">
        <title>A Catalog of Tens of Thousands of Viruses from Human Metagenomes Reveals Hidden Associations with Chronic Diseases.</title>
        <authorList>
            <person name="Tisza M.J."/>
            <person name="Buck C.B."/>
        </authorList>
    </citation>
    <scope>NUCLEOTIDE SEQUENCE</scope>
    <source>
        <strain evidence="1">CtQcs9</strain>
    </source>
</reference>
<organism evidence="1">
    <name type="scientific">virus sp. ctQcs9</name>
    <dbReference type="NCBI Taxonomy" id="2825816"/>
    <lineage>
        <taxon>Viruses</taxon>
    </lineage>
</organism>
<dbReference type="EMBL" id="BK059082">
    <property type="protein sequence ID" value="DAE28177.1"/>
    <property type="molecule type" value="Genomic_DNA"/>
</dbReference>
<name>A0A8S5RAT6_9VIRU</name>
<protein>
    <submittedName>
        <fullName evidence="1">Uncharacterized protein</fullName>
    </submittedName>
</protein>
<evidence type="ECO:0000313" key="1">
    <source>
        <dbReference type="EMBL" id="DAE28177.1"/>
    </source>
</evidence>
<accession>A0A8S5RAT6</accession>
<proteinExistence type="predicted"/>
<sequence>MVKEFKSLLEKDKSKGHKLFWKQLTYIYLALSWKSPYSQYTELERHEEALRDSELTEEEFNDPGFREACRKYR</sequence>